<dbReference type="Pfam" id="PF07314">
    <property type="entry name" value="Lit"/>
    <property type="match status" value="1"/>
</dbReference>
<feature type="transmembrane region" description="Helical" evidence="1">
    <location>
        <begin position="183"/>
        <end position="205"/>
    </location>
</feature>
<keyword evidence="1" id="KW-1133">Transmembrane helix</keyword>
<feature type="transmembrane region" description="Helical" evidence="1">
    <location>
        <begin position="12"/>
        <end position="38"/>
    </location>
</feature>
<keyword evidence="1" id="KW-0472">Membrane</keyword>
<protein>
    <recommendedName>
        <fullName evidence="4">Integral membrane protein</fullName>
    </recommendedName>
</protein>
<organism evidence="2 3">
    <name type="scientific">Apilactobacillus ozensis DSM 23829 = JCM 17196</name>
    <dbReference type="NCBI Taxonomy" id="1423781"/>
    <lineage>
        <taxon>Bacteria</taxon>
        <taxon>Bacillati</taxon>
        <taxon>Bacillota</taxon>
        <taxon>Bacilli</taxon>
        <taxon>Lactobacillales</taxon>
        <taxon>Lactobacillaceae</taxon>
        <taxon>Apilactobacillus</taxon>
    </lineage>
</organism>
<dbReference type="EMBL" id="AYYQ01000027">
    <property type="protein sequence ID" value="KRM68411.1"/>
    <property type="molecule type" value="Genomic_DNA"/>
</dbReference>
<feature type="transmembrane region" description="Helical" evidence="1">
    <location>
        <begin position="96"/>
        <end position="115"/>
    </location>
</feature>
<name>A0A0R2AWF1_9LACO</name>
<evidence type="ECO:0000313" key="3">
    <source>
        <dbReference type="Proteomes" id="UP000052012"/>
    </source>
</evidence>
<gene>
    <name evidence="2" type="ORF">FD06_GL001191</name>
</gene>
<comment type="caution">
    <text evidence="2">The sequence shown here is derived from an EMBL/GenBank/DDBJ whole genome shotgun (WGS) entry which is preliminary data.</text>
</comment>
<reference evidence="2 3" key="1">
    <citation type="journal article" date="2015" name="Genome Announc.">
        <title>Expanding the biotechnology potential of lactobacilli through comparative genomics of 213 strains and associated genera.</title>
        <authorList>
            <person name="Sun Z."/>
            <person name="Harris H.M."/>
            <person name="McCann A."/>
            <person name="Guo C."/>
            <person name="Argimon S."/>
            <person name="Zhang W."/>
            <person name="Yang X."/>
            <person name="Jeffery I.B."/>
            <person name="Cooney J.C."/>
            <person name="Kagawa T.F."/>
            <person name="Liu W."/>
            <person name="Song Y."/>
            <person name="Salvetti E."/>
            <person name="Wrobel A."/>
            <person name="Rasinkangas P."/>
            <person name="Parkhill J."/>
            <person name="Rea M.C."/>
            <person name="O'Sullivan O."/>
            <person name="Ritari J."/>
            <person name="Douillard F.P."/>
            <person name="Paul Ross R."/>
            <person name="Yang R."/>
            <person name="Briner A.E."/>
            <person name="Felis G.E."/>
            <person name="de Vos W.M."/>
            <person name="Barrangou R."/>
            <person name="Klaenhammer T.R."/>
            <person name="Caufield P.W."/>
            <person name="Cui Y."/>
            <person name="Zhang H."/>
            <person name="O'Toole P.W."/>
        </authorList>
    </citation>
    <scope>NUCLEOTIDE SEQUENCE [LARGE SCALE GENOMIC DNA]</scope>
    <source>
        <strain evidence="2 3">DSM 23829</strain>
    </source>
</reference>
<keyword evidence="1" id="KW-0812">Transmembrane</keyword>
<dbReference type="AlphaFoldDB" id="A0A0R2AWF1"/>
<dbReference type="OrthoDB" id="9813051at2"/>
<proteinExistence type="predicted"/>
<dbReference type="InterPro" id="IPR010178">
    <property type="entry name" value="Lit"/>
</dbReference>
<evidence type="ECO:0008006" key="4">
    <source>
        <dbReference type="Google" id="ProtNLM"/>
    </source>
</evidence>
<evidence type="ECO:0000313" key="2">
    <source>
        <dbReference type="EMBL" id="KRM68411.1"/>
    </source>
</evidence>
<dbReference type="PATRIC" id="fig|1423781.4.peg.1234"/>
<feature type="transmembrane region" description="Helical" evidence="1">
    <location>
        <begin position="136"/>
        <end position="156"/>
    </location>
</feature>
<dbReference type="Proteomes" id="UP000052012">
    <property type="component" value="Unassembled WGS sequence"/>
</dbReference>
<dbReference type="NCBIfam" id="TIGR01906">
    <property type="entry name" value="integ_TIGR01906"/>
    <property type="match status" value="1"/>
</dbReference>
<evidence type="ECO:0000256" key="1">
    <source>
        <dbReference type="SAM" id="Phobius"/>
    </source>
</evidence>
<dbReference type="STRING" id="1423781.FD06_GL001191"/>
<accession>A0A0R2AWF1</accession>
<sequence>MLYNHFKMYSYLLMLLIFVASITTAVFLVTNMSVLYAIHLNLFHPEIFNKYSSYKIFLAYDSIIKYLQSPFINTMNLAPFHLSKSGIFHFLDVKRLILFNNFLMLSSILLLYKMYTKVLILHKRWILIQPLKFLNLFIYLFVVLCLTDFQSFFIFFHKLIFTNDYWIFDSKLDSLINILPMDFFTQSFILIFLFILFVNYLFIAYGKRDIK</sequence>
<keyword evidence="3" id="KW-1185">Reference proteome</keyword>